<dbReference type="Pfam" id="PF02482">
    <property type="entry name" value="Ribosomal_S30AE"/>
    <property type="match status" value="1"/>
</dbReference>
<protein>
    <recommendedName>
        <fullName evidence="3">Sigma 54 modulation protein / S30EA ribosomal protein</fullName>
    </recommendedName>
</protein>
<proteinExistence type="predicted"/>
<dbReference type="SUPFAM" id="SSF69754">
    <property type="entry name" value="Ribosome binding protein Y (YfiA homologue)"/>
    <property type="match status" value="1"/>
</dbReference>
<dbReference type="InterPro" id="IPR036567">
    <property type="entry name" value="RHF-like"/>
</dbReference>
<dbReference type="InterPro" id="IPR003489">
    <property type="entry name" value="RHF/RaiA"/>
</dbReference>
<dbReference type="OrthoDB" id="121633at2"/>
<name>A0A5C6AH89_9BACT</name>
<dbReference type="RefSeq" id="WP_146578098.1">
    <property type="nucleotide sequence ID" value="NZ_SJPM01000004.1"/>
</dbReference>
<evidence type="ECO:0000313" key="2">
    <source>
        <dbReference type="Proteomes" id="UP000316213"/>
    </source>
</evidence>
<accession>A0A5C6AH89</accession>
<comment type="caution">
    <text evidence="1">The sequence shown here is derived from an EMBL/GenBank/DDBJ whole genome shotgun (WGS) entry which is preliminary data.</text>
</comment>
<dbReference type="AlphaFoldDB" id="A0A5C6AH89"/>
<sequence length="120" mass="13896">MQIQTHTDNHIHGDETLRGYVSEAVEHAMARYEDRITRVEVFLAEEHSPDKFHGDDDKRCVMEVRLRGLKPMSVRHHDSTVRDAFEGAAIKLQHLIEKTLGRLDHRHEAVQSDIELSFDS</sequence>
<dbReference type="EMBL" id="SJPM01000004">
    <property type="protein sequence ID" value="TWT97533.1"/>
    <property type="molecule type" value="Genomic_DNA"/>
</dbReference>
<evidence type="ECO:0000313" key="1">
    <source>
        <dbReference type="EMBL" id="TWT97533.1"/>
    </source>
</evidence>
<reference evidence="1 2" key="1">
    <citation type="submission" date="2019-02" db="EMBL/GenBank/DDBJ databases">
        <title>Deep-cultivation of Planctomycetes and their phenomic and genomic characterization uncovers novel biology.</title>
        <authorList>
            <person name="Wiegand S."/>
            <person name="Jogler M."/>
            <person name="Boedeker C."/>
            <person name="Pinto D."/>
            <person name="Vollmers J."/>
            <person name="Rivas-Marin E."/>
            <person name="Kohn T."/>
            <person name="Peeters S.H."/>
            <person name="Heuer A."/>
            <person name="Rast P."/>
            <person name="Oberbeckmann S."/>
            <person name="Bunk B."/>
            <person name="Jeske O."/>
            <person name="Meyerdierks A."/>
            <person name="Storesund J.E."/>
            <person name="Kallscheuer N."/>
            <person name="Luecker S."/>
            <person name="Lage O.M."/>
            <person name="Pohl T."/>
            <person name="Merkel B.J."/>
            <person name="Hornburger P."/>
            <person name="Mueller R.-W."/>
            <person name="Bruemmer F."/>
            <person name="Labrenz M."/>
            <person name="Spormann A.M."/>
            <person name="Op Den Camp H."/>
            <person name="Overmann J."/>
            <person name="Amann R."/>
            <person name="Jetten M.S.M."/>
            <person name="Mascher T."/>
            <person name="Medema M.H."/>
            <person name="Devos D.P."/>
            <person name="Kaster A.-K."/>
            <person name="Ovreas L."/>
            <person name="Rohde M."/>
            <person name="Galperin M.Y."/>
            <person name="Jogler C."/>
        </authorList>
    </citation>
    <scope>NUCLEOTIDE SEQUENCE [LARGE SCALE GENOMIC DNA]</scope>
    <source>
        <strain evidence="1 2">Pla100</strain>
    </source>
</reference>
<gene>
    <name evidence="1" type="ORF">Pla100_26870</name>
</gene>
<evidence type="ECO:0008006" key="3">
    <source>
        <dbReference type="Google" id="ProtNLM"/>
    </source>
</evidence>
<dbReference type="Proteomes" id="UP000316213">
    <property type="component" value="Unassembled WGS sequence"/>
</dbReference>
<dbReference type="Gene3D" id="3.30.160.100">
    <property type="entry name" value="Ribosome hibernation promotion factor-like"/>
    <property type="match status" value="1"/>
</dbReference>
<organism evidence="1 2">
    <name type="scientific">Neorhodopirellula pilleata</name>
    <dbReference type="NCBI Taxonomy" id="2714738"/>
    <lineage>
        <taxon>Bacteria</taxon>
        <taxon>Pseudomonadati</taxon>
        <taxon>Planctomycetota</taxon>
        <taxon>Planctomycetia</taxon>
        <taxon>Pirellulales</taxon>
        <taxon>Pirellulaceae</taxon>
        <taxon>Neorhodopirellula</taxon>
    </lineage>
</organism>
<keyword evidence="2" id="KW-1185">Reference proteome</keyword>